<evidence type="ECO:0000313" key="3">
    <source>
        <dbReference type="Proteomes" id="UP001562354"/>
    </source>
</evidence>
<evidence type="ECO:0000256" key="1">
    <source>
        <dbReference type="SAM" id="Phobius"/>
    </source>
</evidence>
<sequence length="85" mass="10255">MPLGPTARMWLPYINFGVATTALGFQMGVLYPWHHELDHEFKNLKIEHKNMLQEYHEINLRKLEGLERRVLSTERFQNKSSWWPF</sequence>
<dbReference type="RefSeq" id="XP_069197211.1">
    <property type="nucleotide sequence ID" value="XM_069345999.1"/>
</dbReference>
<organism evidence="2 3">
    <name type="scientific">Neodothiora populina</name>
    <dbReference type="NCBI Taxonomy" id="2781224"/>
    <lineage>
        <taxon>Eukaryota</taxon>
        <taxon>Fungi</taxon>
        <taxon>Dikarya</taxon>
        <taxon>Ascomycota</taxon>
        <taxon>Pezizomycotina</taxon>
        <taxon>Dothideomycetes</taxon>
        <taxon>Dothideomycetidae</taxon>
        <taxon>Dothideales</taxon>
        <taxon>Dothioraceae</taxon>
        <taxon>Neodothiora</taxon>
    </lineage>
</organism>
<accession>A0ABR3P4E1</accession>
<feature type="transmembrane region" description="Helical" evidence="1">
    <location>
        <begin position="12"/>
        <end position="33"/>
    </location>
</feature>
<gene>
    <name evidence="2" type="ORF">AAFC00_006101</name>
</gene>
<name>A0ABR3P4E1_9PEZI</name>
<proteinExistence type="predicted"/>
<dbReference type="Proteomes" id="UP001562354">
    <property type="component" value="Unassembled WGS sequence"/>
</dbReference>
<dbReference type="PANTHER" id="PTHR40135:SF1">
    <property type="entry name" value="MITOCHONDRIAL PHOSPHATE CARRIER PROTEIN"/>
    <property type="match status" value="1"/>
</dbReference>
<keyword evidence="1" id="KW-0472">Membrane</keyword>
<comment type="caution">
    <text evidence="2">The sequence shown here is derived from an EMBL/GenBank/DDBJ whole genome shotgun (WGS) entry which is preliminary data.</text>
</comment>
<evidence type="ECO:0000313" key="2">
    <source>
        <dbReference type="EMBL" id="KAL1297529.1"/>
    </source>
</evidence>
<protein>
    <submittedName>
        <fullName evidence="2">Uncharacterized protein</fullName>
    </submittedName>
</protein>
<dbReference type="GeneID" id="95979800"/>
<dbReference type="EMBL" id="JBFMKM010000014">
    <property type="protein sequence ID" value="KAL1297529.1"/>
    <property type="molecule type" value="Genomic_DNA"/>
</dbReference>
<reference evidence="2 3" key="1">
    <citation type="submission" date="2024-07" db="EMBL/GenBank/DDBJ databases">
        <title>Draft sequence of the Neodothiora populina.</title>
        <authorList>
            <person name="Drown D.D."/>
            <person name="Schuette U.S."/>
            <person name="Buechlein A.B."/>
            <person name="Rusch D.R."/>
            <person name="Winton L.W."/>
            <person name="Adams G.A."/>
        </authorList>
    </citation>
    <scope>NUCLEOTIDE SEQUENCE [LARGE SCALE GENOMIC DNA]</scope>
    <source>
        <strain evidence="2 3">CPC 39397</strain>
    </source>
</reference>
<dbReference type="PANTHER" id="PTHR40135">
    <property type="entry name" value="MITOCHONDRIAL PHOSPHATE CARRIER PROTEIN"/>
    <property type="match status" value="1"/>
</dbReference>
<keyword evidence="1" id="KW-0812">Transmembrane</keyword>
<keyword evidence="1" id="KW-1133">Transmembrane helix</keyword>
<keyword evidence="3" id="KW-1185">Reference proteome</keyword>